<dbReference type="AlphaFoldDB" id="A0A815VBM6"/>
<sequence length="181" mass="20258">NFNHDKTSGIYHNSDGSIDTLSFWSGFKYVIDLLWNYLTAKTILNPLELEERTKNDNLKLNTFQLVILGLGGITGCGIYVLGGQAAAEFCGSSIILSFIIAFTVACLGALTYTELASMMSIYGAGYTYTYATTGEIFAWIVGWELLLEYLVSAAAIPTVWSHYSVYFFQIYNKWNNERQND</sequence>
<evidence type="ECO:0000256" key="1">
    <source>
        <dbReference type="ARBA" id="ARBA00004141"/>
    </source>
</evidence>
<gene>
    <name evidence="7" type="ORF">GPM918_LOCUS38206</name>
    <name evidence="8" type="ORF">SRO942_LOCUS39017</name>
</gene>
<keyword evidence="5 6" id="KW-0472">Membrane</keyword>
<evidence type="ECO:0000256" key="5">
    <source>
        <dbReference type="ARBA" id="ARBA00023136"/>
    </source>
</evidence>
<proteinExistence type="predicted"/>
<evidence type="ECO:0000313" key="9">
    <source>
        <dbReference type="Proteomes" id="UP000663829"/>
    </source>
</evidence>
<evidence type="ECO:0000256" key="3">
    <source>
        <dbReference type="ARBA" id="ARBA00022692"/>
    </source>
</evidence>
<evidence type="ECO:0000256" key="6">
    <source>
        <dbReference type="SAM" id="Phobius"/>
    </source>
</evidence>
<dbReference type="InterPro" id="IPR002293">
    <property type="entry name" value="AA/rel_permease1"/>
</dbReference>
<evidence type="ECO:0000313" key="8">
    <source>
        <dbReference type="EMBL" id="CAF4393378.1"/>
    </source>
</evidence>
<dbReference type="Proteomes" id="UP000663829">
    <property type="component" value="Unassembled WGS sequence"/>
</dbReference>
<feature type="transmembrane region" description="Helical" evidence="6">
    <location>
        <begin position="62"/>
        <end position="82"/>
    </location>
</feature>
<feature type="transmembrane region" description="Helical" evidence="6">
    <location>
        <begin position="94"/>
        <end position="113"/>
    </location>
</feature>
<reference evidence="7" key="1">
    <citation type="submission" date="2021-02" db="EMBL/GenBank/DDBJ databases">
        <authorList>
            <person name="Nowell W R."/>
        </authorList>
    </citation>
    <scope>NUCLEOTIDE SEQUENCE</scope>
</reference>
<comment type="subcellular location">
    <subcellularLocation>
        <location evidence="1">Membrane</location>
        <topology evidence="1">Multi-pass membrane protein</topology>
    </subcellularLocation>
</comment>
<dbReference type="GO" id="GO:0016020">
    <property type="term" value="C:membrane"/>
    <property type="evidence" value="ECO:0007669"/>
    <property type="project" value="UniProtKB-SubCell"/>
</dbReference>
<dbReference type="GO" id="GO:0015171">
    <property type="term" value="F:amino acid transmembrane transporter activity"/>
    <property type="evidence" value="ECO:0007669"/>
    <property type="project" value="TreeGrafter"/>
</dbReference>
<keyword evidence="3 6" id="KW-0812">Transmembrane</keyword>
<dbReference type="OrthoDB" id="5982228at2759"/>
<keyword evidence="9" id="KW-1185">Reference proteome</keyword>
<evidence type="ECO:0000313" key="7">
    <source>
        <dbReference type="EMBL" id="CAF1533730.1"/>
    </source>
</evidence>
<feature type="transmembrane region" description="Helical" evidence="6">
    <location>
        <begin position="125"/>
        <end position="143"/>
    </location>
</feature>
<evidence type="ECO:0008006" key="10">
    <source>
        <dbReference type="Google" id="ProtNLM"/>
    </source>
</evidence>
<dbReference type="Pfam" id="PF13520">
    <property type="entry name" value="AA_permease_2"/>
    <property type="match status" value="1"/>
</dbReference>
<keyword evidence="4 6" id="KW-1133">Transmembrane helix</keyword>
<dbReference type="EMBL" id="CAJOBC010090661">
    <property type="protein sequence ID" value="CAF4393378.1"/>
    <property type="molecule type" value="Genomic_DNA"/>
</dbReference>
<organism evidence="7 9">
    <name type="scientific">Didymodactylos carnosus</name>
    <dbReference type="NCBI Taxonomy" id="1234261"/>
    <lineage>
        <taxon>Eukaryota</taxon>
        <taxon>Metazoa</taxon>
        <taxon>Spiralia</taxon>
        <taxon>Gnathifera</taxon>
        <taxon>Rotifera</taxon>
        <taxon>Eurotatoria</taxon>
        <taxon>Bdelloidea</taxon>
        <taxon>Philodinida</taxon>
        <taxon>Philodinidae</taxon>
        <taxon>Didymodactylos</taxon>
    </lineage>
</organism>
<dbReference type="Gene3D" id="1.20.1740.10">
    <property type="entry name" value="Amino acid/polyamine transporter I"/>
    <property type="match status" value="1"/>
</dbReference>
<name>A0A815VBM6_9BILA</name>
<dbReference type="PANTHER" id="PTHR43243:SF4">
    <property type="entry name" value="CATIONIC AMINO ACID TRANSPORTER 4"/>
    <property type="match status" value="1"/>
</dbReference>
<dbReference type="PANTHER" id="PTHR43243">
    <property type="entry name" value="INNER MEMBRANE TRANSPORTER YGJI-RELATED"/>
    <property type="match status" value="1"/>
</dbReference>
<feature type="transmembrane region" description="Helical" evidence="6">
    <location>
        <begin position="149"/>
        <end position="168"/>
    </location>
</feature>
<comment type="caution">
    <text evidence="7">The sequence shown here is derived from an EMBL/GenBank/DDBJ whole genome shotgun (WGS) entry which is preliminary data.</text>
</comment>
<evidence type="ECO:0000256" key="2">
    <source>
        <dbReference type="ARBA" id="ARBA00022448"/>
    </source>
</evidence>
<protein>
    <recommendedName>
        <fullName evidence="10">Amino acid permease</fullName>
    </recommendedName>
</protein>
<dbReference type="EMBL" id="CAJNOQ010025057">
    <property type="protein sequence ID" value="CAF1533730.1"/>
    <property type="molecule type" value="Genomic_DNA"/>
</dbReference>
<dbReference type="Proteomes" id="UP000681722">
    <property type="component" value="Unassembled WGS sequence"/>
</dbReference>
<evidence type="ECO:0000256" key="4">
    <source>
        <dbReference type="ARBA" id="ARBA00022989"/>
    </source>
</evidence>
<accession>A0A815VBM6</accession>
<keyword evidence="2" id="KW-0813">Transport</keyword>
<feature type="non-terminal residue" evidence="7">
    <location>
        <position position="1"/>
    </location>
</feature>